<organism evidence="1">
    <name type="scientific">marine sediment metagenome</name>
    <dbReference type="NCBI Taxonomy" id="412755"/>
    <lineage>
        <taxon>unclassified sequences</taxon>
        <taxon>metagenomes</taxon>
        <taxon>ecological metagenomes</taxon>
    </lineage>
</organism>
<name>A0A0F8YV50_9ZZZZ</name>
<reference evidence="1" key="1">
    <citation type="journal article" date="2015" name="Nature">
        <title>Complex archaea that bridge the gap between prokaryotes and eukaryotes.</title>
        <authorList>
            <person name="Spang A."/>
            <person name="Saw J.H."/>
            <person name="Jorgensen S.L."/>
            <person name="Zaremba-Niedzwiedzka K."/>
            <person name="Martijn J."/>
            <person name="Lind A.E."/>
            <person name="van Eijk R."/>
            <person name="Schleper C."/>
            <person name="Guy L."/>
            <person name="Ettema T.J."/>
        </authorList>
    </citation>
    <scope>NUCLEOTIDE SEQUENCE</scope>
</reference>
<sequence>LWIDSGNVRIDDALRLGDGTAGTPGYSFTSDPDSGMYRFGINAVAIATNGSAVLKIIDQQIQSVPNGSDTVPSYSWGSEGGLGIYRAAAAQIGFAVTGTQRMQVNATGLAITGIHALTGASLTFYSGVFGSSPALGITATGFSYDGPTSNAFSWTTSAGDATLQMVNAGSGKVVIQSGSGKDIAIRAQGTGDFIDFIQQSTVRVSVKNEGLILGNRPSLSGAGANVFVMTDATTNPSSNVSGRGFVYMEAGALKYRGDAGTITTLGIA</sequence>
<dbReference type="AlphaFoldDB" id="A0A0F8YV50"/>
<feature type="non-terminal residue" evidence="1">
    <location>
        <position position="1"/>
    </location>
</feature>
<dbReference type="EMBL" id="LAZR01064230">
    <property type="protein sequence ID" value="KKK57934.1"/>
    <property type="molecule type" value="Genomic_DNA"/>
</dbReference>
<comment type="caution">
    <text evidence="1">The sequence shown here is derived from an EMBL/GenBank/DDBJ whole genome shotgun (WGS) entry which is preliminary data.</text>
</comment>
<evidence type="ECO:0000313" key="1">
    <source>
        <dbReference type="EMBL" id="KKK57934.1"/>
    </source>
</evidence>
<protein>
    <submittedName>
        <fullName evidence="1">Uncharacterized protein</fullName>
    </submittedName>
</protein>
<accession>A0A0F8YV50</accession>
<proteinExistence type="predicted"/>
<gene>
    <name evidence="1" type="ORF">LCGC14_3049480</name>
</gene>